<dbReference type="InterPro" id="IPR001647">
    <property type="entry name" value="HTH_TetR"/>
</dbReference>
<organism evidence="6 7">
    <name type="scientific">Inquilinus ginsengisoli</name>
    <dbReference type="NCBI Taxonomy" id="363840"/>
    <lineage>
        <taxon>Bacteria</taxon>
        <taxon>Pseudomonadati</taxon>
        <taxon>Pseudomonadota</taxon>
        <taxon>Alphaproteobacteria</taxon>
        <taxon>Rhodospirillales</taxon>
        <taxon>Rhodospirillaceae</taxon>
        <taxon>Inquilinus</taxon>
    </lineage>
</organism>
<accession>A0ABU1JXN2</accession>
<dbReference type="InterPro" id="IPR036271">
    <property type="entry name" value="Tet_transcr_reg_TetR-rel_C_sf"/>
</dbReference>
<dbReference type="Proteomes" id="UP001262410">
    <property type="component" value="Unassembled WGS sequence"/>
</dbReference>
<dbReference type="RefSeq" id="WP_309800289.1">
    <property type="nucleotide sequence ID" value="NZ_JAVDPW010000011.1"/>
</dbReference>
<dbReference type="PRINTS" id="PR00455">
    <property type="entry name" value="HTHTETR"/>
</dbReference>
<dbReference type="Gene3D" id="1.10.357.10">
    <property type="entry name" value="Tetracycline Repressor, domain 2"/>
    <property type="match status" value="1"/>
</dbReference>
<protein>
    <submittedName>
        <fullName evidence="6">TetR/AcrR family transcriptional repressor of nem operon</fullName>
    </submittedName>
</protein>
<keyword evidence="1" id="KW-0805">Transcription regulation</keyword>
<dbReference type="SUPFAM" id="SSF46689">
    <property type="entry name" value="Homeodomain-like"/>
    <property type="match status" value="1"/>
</dbReference>
<evidence type="ECO:0000313" key="7">
    <source>
        <dbReference type="Proteomes" id="UP001262410"/>
    </source>
</evidence>
<dbReference type="EMBL" id="JAVDPW010000011">
    <property type="protein sequence ID" value="MDR6293368.1"/>
    <property type="molecule type" value="Genomic_DNA"/>
</dbReference>
<comment type="caution">
    <text evidence="6">The sequence shown here is derived from an EMBL/GenBank/DDBJ whole genome shotgun (WGS) entry which is preliminary data.</text>
</comment>
<feature type="DNA-binding region" description="H-T-H motif" evidence="4">
    <location>
        <begin position="33"/>
        <end position="52"/>
    </location>
</feature>
<name>A0ABU1JXN2_9PROT</name>
<keyword evidence="3" id="KW-0804">Transcription</keyword>
<dbReference type="Pfam" id="PF00440">
    <property type="entry name" value="TetR_N"/>
    <property type="match status" value="1"/>
</dbReference>
<dbReference type="PROSITE" id="PS50977">
    <property type="entry name" value="HTH_TETR_2"/>
    <property type="match status" value="1"/>
</dbReference>
<evidence type="ECO:0000313" key="6">
    <source>
        <dbReference type="EMBL" id="MDR6293368.1"/>
    </source>
</evidence>
<dbReference type="PANTHER" id="PTHR47506:SF7">
    <property type="entry name" value="TRANSCRIPTIONAL REGULATORY PROTEIN"/>
    <property type="match status" value="1"/>
</dbReference>
<keyword evidence="2 4" id="KW-0238">DNA-binding</keyword>
<gene>
    <name evidence="6" type="ORF">E9232_005918</name>
</gene>
<evidence type="ECO:0000256" key="3">
    <source>
        <dbReference type="ARBA" id="ARBA00023163"/>
    </source>
</evidence>
<sequence length="182" mass="18649">MGRVSRDRAAENRAAVVAAASVLFRRKGLDGVGIAELMAGAGLTHGGFYRQFGSKDGLAAEACAHAFASAGQAWGAAGEGDAAGRLRRLAEFYFTPKPSGYDCPMATLAGDAARTPTGGPLRRAFTAGLRRLAHLVAGERPDDKALAVFAAMVGAAVLRRAGDDPALAQSIEAAVLRLADAP</sequence>
<evidence type="ECO:0000259" key="5">
    <source>
        <dbReference type="PROSITE" id="PS50977"/>
    </source>
</evidence>
<dbReference type="SUPFAM" id="SSF48498">
    <property type="entry name" value="Tetracyclin repressor-like, C-terminal domain"/>
    <property type="match status" value="1"/>
</dbReference>
<feature type="domain" description="HTH tetR-type" evidence="5">
    <location>
        <begin position="10"/>
        <end position="70"/>
    </location>
</feature>
<dbReference type="Gene3D" id="1.10.10.60">
    <property type="entry name" value="Homeodomain-like"/>
    <property type="match status" value="1"/>
</dbReference>
<evidence type="ECO:0000256" key="4">
    <source>
        <dbReference type="PROSITE-ProRule" id="PRU00335"/>
    </source>
</evidence>
<proteinExistence type="predicted"/>
<dbReference type="PANTHER" id="PTHR47506">
    <property type="entry name" value="TRANSCRIPTIONAL REGULATORY PROTEIN"/>
    <property type="match status" value="1"/>
</dbReference>
<evidence type="ECO:0000256" key="2">
    <source>
        <dbReference type="ARBA" id="ARBA00023125"/>
    </source>
</evidence>
<reference evidence="6 7" key="1">
    <citation type="submission" date="2023-07" db="EMBL/GenBank/DDBJ databases">
        <title>Sorghum-associated microbial communities from plants grown in Nebraska, USA.</title>
        <authorList>
            <person name="Schachtman D."/>
        </authorList>
    </citation>
    <scope>NUCLEOTIDE SEQUENCE [LARGE SCALE GENOMIC DNA]</scope>
    <source>
        <strain evidence="6 7">584</strain>
    </source>
</reference>
<dbReference type="InterPro" id="IPR009057">
    <property type="entry name" value="Homeodomain-like_sf"/>
</dbReference>
<evidence type="ECO:0000256" key="1">
    <source>
        <dbReference type="ARBA" id="ARBA00023015"/>
    </source>
</evidence>
<keyword evidence="7" id="KW-1185">Reference proteome</keyword>